<dbReference type="InterPro" id="IPR001387">
    <property type="entry name" value="Cro/C1-type_HTH"/>
</dbReference>
<dbReference type="AlphaFoldDB" id="A8S0L8"/>
<dbReference type="GO" id="GO:0003677">
    <property type="term" value="F:DNA binding"/>
    <property type="evidence" value="ECO:0007669"/>
    <property type="project" value="UniProtKB-KW"/>
</dbReference>
<dbReference type="Proteomes" id="UP000005396">
    <property type="component" value="Unassembled WGS sequence"/>
</dbReference>
<dbReference type="HOGENOM" id="CLU_066192_5_1_9"/>
<accession>A8S0L8</accession>
<reference evidence="3 4" key="2">
    <citation type="submission" date="2007-09" db="EMBL/GenBank/DDBJ databases">
        <title>Draft genome sequence of Clostridium bolteae (ATCC BAA-613).</title>
        <authorList>
            <person name="Sudarsanam P."/>
            <person name="Ley R."/>
            <person name="Guruge J."/>
            <person name="Turnbaugh P.J."/>
            <person name="Mahowald M."/>
            <person name="Liep D."/>
            <person name="Gordon J."/>
        </authorList>
    </citation>
    <scope>NUCLEOTIDE SEQUENCE [LARGE SCALE GENOMIC DNA]</scope>
    <source>
        <strain evidence="4">ATCC BAA-613 / DSM 15670 / CCUG 46953 / JCM 12243 / WAL 16351</strain>
    </source>
</reference>
<comment type="caution">
    <text evidence="3">The sequence shown here is derived from an EMBL/GenBank/DDBJ whole genome shotgun (WGS) entry which is preliminary data.</text>
</comment>
<dbReference type="PROSITE" id="PS50943">
    <property type="entry name" value="HTH_CROC1"/>
    <property type="match status" value="1"/>
</dbReference>
<dbReference type="PANTHER" id="PTHR46558:SF11">
    <property type="entry name" value="HTH-TYPE TRANSCRIPTIONAL REGULATOR XRE"/>
    <property type="match status" value="1"/>
</dbReference>
<organism evidence="3 4">
    <name type="scientific">Enterocloster bolteae (strain ATCC BAA-613 / DSM 15670 / CCUG 46953 / JCM 12243 / WAL 16351)</name>
    <name type="common">Clostridium bolteae</name>
    <dbReference type="NCBI Taxonomy" id="411902"/>
    <lineage>
        <taxon>Bacteria</taxon>
        <taxon>Bacillati</taxon>
        <taxon>Bacillota</taxon>
        <taxon>Clostridia</taxon>
        <taxon>Lachnospirales</taxon>
        <taxon>Lachnospiraceae</taxon>
        <taxon>Enterocloster</taxon>
    </lineage>
</organism>
<dbReference type="InterPro" id="IPR010982">
    <property type="entry name" value="Lambda_DNA-bd_dom_sf"/>
</dbReference>
<proteinExistence type="predicted"/>
<sequence>MKCLNERLRELRKKCGLSQEEFGKKLGVTKTAVSKMELGTYQITDTMLKLICSEFNVNEKWLRSGEGGEGDMFIKPQKNDLIARAAQLLGEKDPVFEAFVATYSKLSPSNRKVLLEFGLEFLNNLDIPDDN</sequence>
<dbReference type="SMART" id="SM00530">
    <property type="entry name" value="HTH_XRE"/>
    <property type="match status" value="1"/>
</dbReference>
<dbReference type="PANTHER" id="PTHR46558">
    <property type="entry name" value="TRACRIPTIONAL REGULATORY PROTEIN-RELATED-RELATED"/>
    <property type="match status" value="1"/>
</dbReference>
<reference evidence="3 4" key="1">
    <citation type="submission" date="2007-08" db="EMBL/GenBank/DDBJ databases">
        <authorList>
            <person name="Fulton L."/>
            <person name="Clifton S."/>
            <person name="Fulton B."/>
            <person name="Xu J."/>
            <person name="Minx P."/>
            <person name="Pepin K.H."/>
            <person name="Johnson M."/>
            <person name="Thiruvilangam P."/>
            <person name="Bhonagiri V."/>
            <person name="Nash W.E."/>
            <person name="Mardis E.R."/>
            <person name="Wilson R.K."/>
        </authorList>
    </citation>
    <scope>NUCLEOTIDE SEQUENCE [LARGE SCALE GENOMIC DNA]</scope>
    <source>
        <strain evidence="4">ATCC BAA-613 / DSM 15670 / CCUG 46953 / JCM 12243 / WAL 16351</strain>
    </source>
</reference>
<evidence type="ECO:0000313" key="4">
    <source>
        <dbReference type="Proteomes" id="UP000005396"/>
    </source>
</evidence>
<dbReference type="CDD" id="cd00093">
    <property type="entry name" value="HTH_XRE"/>
    <property type="match status" value="1"/>
</dbReference>
<dbReference type="Pfam" id="PF01381">
    <property type="entry name" value="HTH_3"/>
    <property type="match status" value="1"/>
</dbReference>
<dbReference type="SUPFAM" id="SSF47413">
    <property type="entry name" value="lambda repressor-like DNA-binding domains"/>
    <property type="match status" value="1"/>
</dbReference>
<protein>
    <recommendedName>
        <fullName evidence="2">HTH cro/C1-type domain-containing protein</fullName>
    </recommendedName>
</protein>
<dbReference type="eggNOG" id="COG1396">
    <property type="taxonomic scope" value="Bacteria"/>
</dbReference>
<name>A8S0L8_ENTBW</name>
<dbReference type="EMBL" id="ABCC02000042">
    <property type="protein sequence ID" value="EDP14103.1"/>
    <property type="molecule type" value="Genomic_DNA"/>
</dbReference>
<evidence type="ECO:0000256" key="1">
    <source>
        <dbReference type="ARBA" id="ARBA00023125"/>
    </source>
</evidence>
<keyword evidence="1" id="KW-0238">DNA-binding</keyword>
<feature type="domain" description="HTH cro/C1-type" evidence="2">
    <location>
        <begin position="8"/>
        <end position="62"/>
    </location>
</feature>
<dbReference type="PaxDb" id="411902-CLOBOL_05710"/>
<gene>
    <name evidence="3" type="ORF">CLOBOL_05710</name>
</gene>
<dbReference type="Gene3D" id="1.10.260.40">
    <property type="entry name" value="lambda repressor-like DNA-binding domains"/>
    <property type="match status" value="1"/>
</dbReference>
<evidence type="ECO:0000259" key="2">
    <source>
        <dbReference type="PROSITE" id="PS50943"/>
    </source>
</evidence>
<dbReference type="RefSeq" id="WP_007037991.1">
    <property type="nucleotide sequence ID" value="NZ_DS480697.1"/>
</dbReference>
<evidence type="ECO:0000313" key="3">
    <source>
        <dbReference type="EMBL" id="EDP14103.1"/>
    </source>
</evidence>